<dbReference type="GO" id="GO:0004312">
    <property type="term" value="F:fatty acid synthase activity"/>
    <property type="evidence" value="ECO:0007669"/>
    <property type="project" value="TreeGrafter"/>
</dbReference>
<dbReference type="SUPFAM" id="SSF47336">
    <property type="entry name" value="ACP-like"/>
    <property type="match status" value="2"/>
</dbReference>
<dbReference type="GeneID" id="36595113"/>
<dbReference type="Gene3D" id="3.40.366.10">
    <property type="entry name" value="Malonyl-Coenzyme A Acyl Carrier Protein, domain 2"/>
    <property type="match status" value="2"/>
</dbReference>
<dbReference type="PROSITE" id="PS50075">
    <property type="entry name" value="CARRIER"/>
    <property type="match status" value="2"/>
</dbReference>
<dbReference type="InterPro" id="IPR016036">
    <property type="entry name" value="Malonyl_transacylase_ACP-bd"/>
</dbReference>
<feature type="region of interest" description="Disordered" evidence="6">
    <location>
        <begin position="1723"/>
        <end position="1748"/>
    </location>
</feature>
<dbReference type="Gene3D" id="3.30.70.3290">
    <property type="match status" value="1"/>
</dbReference>
<dbReference type="InterPro" id="IPR016039">
    <property type="entry name" value="Thiolase-like"/>
</dbReference>
<dbReference type="EMBL" id="KZ613846">
    <property type="protein sequence ID" value="PMD57454.1"/>
    <property type="molecule type" value="Genomic_DNA"/>
</dbReference>
<dbReference type="Gene3D" id="3.40.47.10">
    <property type="match status" value="1"/>
</dbReference>
<dbReference type="Proteomes" id="UP000235371">
    <property type="component" value="Unassembled WGS sequence"/>
</dbReference>
<dbReference type="InterPro" id="IPR001227">
    <property type="entry name" value="Ac_transferase_dom_sf"/>
</dbReference>
<evidence type="ECO:0000259" key="9">
    <source>
        <dbReference type="PROSITE" id="PS52019"/>
    </source>
</evidence>
<feature type="domain" description="Carrier" evidence="7">
    <location>
        <begin position="1764"/>
        <end position="1841"/>
    </location>
</feature>
<dbReference type="Gene3D" id="1.10.1200.10">
    <property type="entry name" value="ACP-like"/>
    <property type="match status" value="2"/>
</dbReference>
<dbReference type="SUPFAM" id="SSF52151">
    <property type="entry name" value="FabD/lysophospholipase-like"/>
    <property type="match status" value="1"/>
</dbReference>
<dbReference type="PANTHER" id="PTHR43775">
    <property type="entry name" value="FATTY ACID SYNTHASE"/>
    <property type="match status" value="1"/>
</dbReference>
<dbReference type="GO" id="GO:0044550">
    <property type="term" value="P:secondary metabolite biosynthetic process"/>
    <property type="evidence" value="ECO:0007669"/>
    <property type="project" value="TreeGrafter"/>
</dbReference>
<dbReference type="PROSITE" id="PS52004">
    <property type="entry name" value="KS3_2"/>
    <property type="match status" value="1"/>
</dbReference>
<evidence type="ECO:0000256" key="2">
    <source>
        <dbReference type="ARBA" id="ARBA00022553"/>
    </source>
</evidence>
<keyword evidence="4" id="KW-0677">Repeat</keyword>
<dbReference type="FunFam" id="3.10.129.110:FF:000001">
    <property type="entry name" value="Sterigmatocystin biosynthesis polyketide synthase"/>
    <property type="match status" value="1"/>
</dbReference>
<feature type="domain" description="PKS/mFAS DH" evidence="9">
    <location>
        <begin position="1293"/>
        <end position="1600"/>
    </location>
</feature>
<dbReference type="Gene3D" id="3.10.129.110">
    <property type="entry name" value="Polyketide synthase dehydratase"/>
    <property type="match status" value="1"/>
</dbReference>
<gene>
    <name evidence="10" type="ORF">K444DRAFT_665020</name>
</gene>
<dbReference type="Pfam" id="PF14765">
    <property type="entry name" value="PS-DH"/>
    <property type="match status" value="1"/>
</dbReference>
<name>A0A2J6T343_9HELO</name>
<keyword evidence="2" id="KW-0597">Phosphoprotein</keyword>
<dbReference type="SUPFAM" id="SSF55048">
    <property type="entry name" value="Probable ACP-binding domain of malonyl-CoA ACP transacylase"/>
    <property type="match status" value="1"/>
</dbReference>
<dbReference type="Pfam" id="PF16073">
    <property type="entry name" value="SAT"/>
    <property type="match status" value="1"/>
</dbReference>
<accession>A0A2J6T343</accession>
<dbReference type="SMART" id="SM00827">
    <property type="entry name" value="PKS_AT"/>
    <property type="match status" value="1"/>
</dbReference>
<dbReference type="Pfam" id="PF00698">
    <property type="entry name" value="Acyl_transf_1"/>
    <property type="match status" value="1"/>
</dbReference>
<dbReference type="InterPro" id="IPR032088">
    <property type="entry name" value="SAT"/>
</dbReference>
<dbReference type="GO" id="GO:0031177">
    <property type="term" value="F:phosphopantetheine binding"/>
    <property type="evidence" value="ECO:0007669"/>
    <property type="project" value="InterPro"/>
</dbReference>
<dbReference type="PROSITE" id="PS00012">
    <property type="entry name" value="PHOSPHOPANTETHEINE"/>
    <property type="match status" value="2"/>
</dbReference>
<dbReference type="InterPro" id="IPR042104">
    <property type="entry name" value="PKS_dehydratase_sf"/>
</dbReference>
<dbReference type="GO" id="GO:0006633">
    <property type="term" value="P:fatty acid biosynthetic process"/>
    <property type="evidence" value="ECO:0007669"/>
    <property type="project" value="InterPro"/>
</dbReference>
<sequence length="2123" mass="231365">MLSPTSTSQVFIFGDQTSAFESDLRSLLHVKDNENLRSFFEKANYALRLEIARLPMSQREIFPRFTCCLDLLQYYRESGGNPALGLALLTLNQLGRFIKYYGEDSRPYPAASNSYAIGLCTGSFAAAAISTSQTLSELIPAAIEAVLVAFRTGLASIEARNDIEYDSTTAAIWSVLVPLQEKEVQAALTSFISGKGLPEVSKPYLSAVTKTSVTLSGPPSVLKDLLSIPHFSAVKPLKLSVYAPYHASHIFSASVVDAILAASDSHILNTYKPRIPQISCSTGRRVAVSTYGSLLRAVLEDILIKQLRWDLVLGGCYTELIQTALQGAQFRLFPILTNAAPTLASSLSQAAALNVPIDGAIAEHSSKSFSSNNSGKMEQSKIAIVGHSGRFPDAASTEAFWELLHEGRDVHRAIPKDRFDAEAHFDPTGKTKNTSRIQHGCFIKEPGLFDARFFNMSPRESCQADPGQRLAITTAYEAMEMAGFVPDTTPSSQRDRIGIFYGMTSDDWREVNSGQNVDTYFIPGGNRAFTPGRINYHFKFSGPSFSIDTACSSSFAAIHTACNSLWRGDCDTAIAGGTNVMTNPDNFAGLDRGHFLSTTGNCNTFDDGANGYCRADAVGTVILKRLEDAEADNDPIYGVLLGAYTNHSAEADSMTRPHVGAQSFIFNKMLNQANVNPLDISYIEMHGTGTQTGDAVEMKSVLEVFAKRPRGVEHPLYLGSAKASIGHAESASGICSLIKVLKMMEKSEIPPHCGIKTKINHGFPTDLQARNVNIALAPTTWRRPQNGKRTVFLNNFSAAGGNSALLMEDAPVRTAPGAEDGRSSHIVSVSAKSIHSLDKNIQSMIRFIDDTPGLSLPALSYTTTARRMHHNHRVAVTGHDVREIREALQQLGPSKNIRPIQAAKIPNVAFAFTGQGCLYSGMAKGLFDNISSFRSDIQRFDQIAHNLGFPTFLPLVDGSRDVDELGPVVSQLGAASVQMALNRLWASWGVVPRAVIGHSLGEYAALNAAGVLSVSDTIYLTGARAELLEKYCTIDTHSMLAVKASPASLDRYVSKTSCEIACINGPEEIVLSGNLSEIATISRDLTTAGFKCVKLELPFAFHSAQVEAILEKLEALAQDIVFKKPSTPYISPLLSEVITEIGVLGPSYLSRACRETVNFVGGLSAAVEAKSISDKTIWIEIGAHPVCSSMVKSTIGAQATTVPTLRKSADTWKVITNSLAVLHTTGIDLHWNEYHRDFKESQYVLQLPTYSWDAKNYWIQYNNNFCLTKGNDISKAICAPEPTLSRFSTTSVQRIVEESHGPHTSAMIIESNLSDPVLAKAIHGHKVNGAALCPSSLYADIGLTIGEYLLKKSPVYDESIGVDVADMKVGNPLVANGNQPQLFRTSASACWDTRTADLHIYSVSAEGKKTIDHARCKIRFGDRNEWSKEFKRNAYLINRQIAALQNGVNHGKSHKIKRGMAYKLFGAVVQYDQAYQGMQEVVLDSEMLEATAQVKFQTTEKNGNFNVGPYWIDSLGHVAGFIMNANENTDPSLQVFVNHGWDRMRCTKAFSPERTYQVYNRMQNIGGTLHSGDIYILEDANVIAVFEGVKFQGVPRSVLNHLLPSESKSSRNLPAITVSESSNFPKSQRLKPVQKANLPLPAALNTNKASVANRVLAVIADEVGLDINDLLPTSSFSDFGVDSLLSLNITSRFREELDLEVESSLFADCPTIKDLLAFLPTGATPPDSSDESTAPSTPELDSLSAATSTTDETEYSLIGDEIHCDESNLLATIRLTIADEVGIPVEELTGTLPFSDVGMDSLLSLTVLGKLREVLDVELDGTFFQDNNSLDEVGTALGLKTGSSTTPYQAPSSLDLVVKSVTHPPATSIILQGNAKTALKTLFLFPDGSGSATSYAPLPKISSDMVVYGLNCPYMKNPQNMKCSLDELTPSYLQEVRRRQPHGPYFFGGWSAGGVCAFDAAQQLDREGEKVERLILIDSPFPIGLEKLPPRLYDFFNSIGLFGTGNKAPPAWLLPHFLAFVDSLDLYRAVPYESKNAPKAHIIWARDGVCKNAGDPRPPMRNDDPKEMKWLLNNRTDFGPNGWDRLLGDGKVVVETMNDANHFTMMEGQKVQELASFIRRAML</sequence>
<evidence type="ECO:0000256" key="3">
    <source>
        <dbReference type="ARBA" id="ARBA00022679"/>
    </source>
</evidence>
<dbReference type="InterPro" id="IPR006162">
    <property type="entry name" value="Ppantetheine_attach_site"/>
</dbReference>
<dbReference type="CDD" id="cd00833">
    <property type="entry name" value="PKS"/>
    <property type="match status" value="1"/>
</dbReference>
<dbReference type="FunFam" id="3.40.366.10:FF:000002">
    <property type="entry name" value="Probable polyketide synthase 2"/>
    <property type="match status" value="1"/>
</dbReference>
<dbReference type="PROSITE" id="PS00606">
    <property type="entry name" value="KS3_1"/>
    <property type="match status" value="1"/>
</dbReference>
<dbReference type="InterPro" id="IPR009081">
    <property type="entry name" value="PP-bd_ACP"/>
</dbReference>
<keyword evidence="3" id="KW-0808">Transferase</keyword>
<dbReference type="FunFam" id="3.40.47.10:FF:000031">
    <property type="entry name" value="Sterigmatocystin biosynthesis polyketide synthase"/>
    <property type="match status" value="1"/>
</dbReference>
<feature type="domain" description="Ketosynthase family 3 (KS3)" evidence="8">
    <location>
        <begin position="379"/>
        <end position="809"/>
    </location>
</feature>
<dbReference type="Gene3D" id="3.40.50.1820">
    <property type="entry name" value="alpha/beta hydrolase"/>
    <property type="match status" value="1"/>
</dbReference>
<dbReference type="InterPro" id="IPR050091">
    <property type="entry name" value="PKS_NRPS_Biosynth_Enz"/>
</dbReference>
<feature type="domain" description="Carrier" evidence="7">
    <location>
        <begin position="1642"/>
        <end position="1723"/>
    </location>
</feature>
<dbReference type="InterPro" id="IPR020806">
    <property type="entry name" value="PKS_PP-bd"/>
</dbReference>
<dbReference type="Pfam" id="PF22621">
    <property type="entry name" value="CurL-like_PKS_C"/>
    <property type="match status" value="1"/>
</dbReference>
<reference evidence="10 11" key="1">
    <citation type="submission" date="2016-04" db="EMBL/GenBank/DDBJ databases">
        <title>A degradative enzymes factory behind the ericoid mycorrhizal symbiosis.</title>
        <authorList>
            <consortium name="DOE Joint Genome Institute"/>
            <person name="Martino E."/>
            <person name="Morin E."/>
            <person name="Grelet G."/>
            <person name="Kuo A."/>
            <person name="Kohler A."/>
            <person name="Daghino S."/>
            <person name="Barry K."/>
            <person name="Choi C."/>
            <person name="Cichocki N."/>
            <person name="Clum A."/>
            <person name="Copeland A."/>
            <person name="Hainaut M."/>
            <person name="Haridas S."/>
            <person name="Labutti K."/>
            <person name="Lindquist E."/>
            <person name="Lipzen A."/>
            <person name="Khouja H.-R."/>
            <person name="Murat C."/>
            <person name="Ohm R."/>
            <person name="Olson A."/>
            <person name="Spatafora J."/>
            <person name="Veneault-Fourrey C."/>
            <person name="Henrissat B."/>
            <person name="Grigoriev I."/>
            <person name="Martin F."/>
            <person name="Perotto S."/>
        </authorList>
    </citation>
    <scope>NUCLEOTIDE SEQUENCE [LARGE SCALE GENOMIC DNA]</scope>
    <source>
        <strain evidence="10 11">E</strain>
    </source>
</reference>
<dbReference type="SMART" id="SM00825">
    <property type="entry name" value="PKS_KS"/>
    <property type="match status" value="1"/>
</dbReference>
<dbReference type="InterPro" id="IPR030918">
    <property type="entry name" value="PT_fungal_PKS"/>
</dbReference>
<evidence type="ECO:0000256" key="4">
    <source>
        <dbReference type="ARBA" id="ARBA00022737"/>
    </source>
</evidence>
<dbReference type="InterPro" id="IPR016035">
    <property type="entry name" value="Acyl_Trfase/lysoPLipase"/>
</dbReference>
<dbReference type="SMART" id="SM00823">
    <property type="entry name" value="PKS_PP"/>
    <property type="match status" value="2"/>
</dbReference>
<dbReference type="FunFam" id="3.40.50.1820:FF:000116">
    <property type="entry name" value="Sterigmatocystin biosynthesis polyketide synthase"/>
    <property type="match status" value="1"/>
</dbReference>
<dbReference type="InterPro" id="IPR049900">
    <property type="entry name" value="PKS_mFAS_DH"/>
</dbReference>
<dbReference type="Pfam" id="PF02801">
    <property type="entry name" value="Ketoacyl-synt_C"/>
    <property type="match status" value="1"/>
</dbReference>
<dbReference type="PANTHER" id="PTHR43775:SF45">
    <property type="entry name" value="CONIDIAL PIGMENT POLYKETIDE SYNTHASE ALB1"/>
    <property type="match status" value="1"/>
</dbReference>
<dbReference type="Pfam" id="PF00109">
    <property type="entry name" value="ketoacyl-synt"/>
    <property type="match status" value="1"/>
</dbReference>
<dbReference type="GO" id="GO:0004315">
    <property type="term" value="F:3-oxoacyl-[acyl-carrier-protein] synthase activity"/>
    <property type="evidence" value="ECO:0007669"/>
    <property type="project" value="InterPro"/>
</dbReference>
<keyword evidence="11" id="KW-1185">Reference proteome</keyword>
<evidence type="ECO:0000259" key="7">
    <source>
        <dbReference type="PROSITE" id="PS50075"/>
    </source>
</evidence>
<evidence type="ECO:0000256" key="6">
    <source>
        <dbReference type="SAM" id="MobiDB-lite"/>
    </source>
</evidence>
<dbReference type="InterPro" id="IPR014030">
    <property type="entry name" value="Ketoacyl_synth_N"/>
</dbReference>
<dbReference type="InterPro" id="IPR020841">
    <property type="entry name" value="PKS_Beta-ketoAc_synthase_dom"/>
</dbReference>
<protein>
    <submittedName>
        <fullName evidence="10">Polyketide synthase</fullName>
    </submittedName>
</protein>
<dbReference type="FunFam" id="1.10.1200.10:FF:000011">
    <property type="entry name" value="Sterigmatocystin biosynthesis polyketide synthase"/>
    <property type="match status" value="1"/>
</dbReference>
<dbReference type="InterPro" id="IPR029058">
    <property type="entry name" value="AB_hydrolase_fold"/>
</dbReference>
<dbReference type="PROSITE" id="PS52019">
    <property type="entry name" value="PKS_MFAS_DH"/>
    <property type="match status" value="1"/>
</dbReference>
<evidence type="ECO:0000256" key="5">
    <source>
        <dbReference type="PROSITE-ProRule" id="PRU01363"/>
    </source>
</evidence>
<dbReference type="InterPro" id="IPR018201">
    <property type="entry name" value="Ketoacyl_synth_AS"/>
</dbReference>
<proteinExistence type="predicted"/>
<dbReference type="InterPro" id="IPR014031">
    <property type="entry name" value="Ketoacyl_synth_C"/>
</dbReference>
<evidence type="ECO:0000256" key="1">
    <source>
        <dbReference type="ARBA" id="ARBA00022450"/>
    </source>
</evidence>
<evidence type="ECO:0000313" key="11">
    <source>
        <dbReference type="Proteomes" id="UP000235371"/>
    </source>
</evidence>
<feature type="active site" description="Proton acceptor; for dehydratase activity" evidence="5">
    <location>
        <position position="1325"/>
    </location>
</feature>
<dbReference type="Pfam" id="PF00550">
    <property type="entry name" value="PP-binding"/>
    <property type="match status" value="2"/>
</dbReference>
<dbReference type="InParanoid" id="A0A2J6T343"/>
<dbReference type="NCBIfam" id="TIGR04532">
    <property type="entry name" value="PT_fungal_PKS"/>
    <property type="match status" value="1"/>
</dbReference>
<feature type="active site" description="Proton donor; for dehydratase activity" evidence="5">
    <location>
        <position position="1513"/>
    </location>
</feature>
<evidence type="ECO:0000313" key="10">
    <source>
        <dbReference type="EMBL" id="PMD57454.1"/>
    </source>
</evidence>
<dbReference type="Pfam" id="PF00975">
    <property type="entry name" value="Thioesterase"/>
    <property type="match status" value="1"/>
</dbReference>
<dbReference type="OrthoDB" id="329835at2759"/>
<dbReference type="RefSeq" id="XP_024734358.1">
    <property type="nucleotide sequence ID" value="XM_024887037.1"/>
</dbReference>
<keyword evidence="1" id="KW-0596">Phosphopantetheine</keyword>
<dbReference type="SUPFAM" id="SSF53474">
    <property type="entry name" value="alpha/beta-Hydrolases"/>
    <property type="match status" value="1"/>
</dbReference>
<organism evidence="10 11">
    <name type="scientific">Hyaloscypha bicolor E</name>
    <dbReference type="NCBI Taxonomy" id="1095630"/>
    <lineage>
        <taxon>Eukaryota</taxon>
        <taxon>Fungi</taxon>
        <taxon>Dikarya</taxon>
        <taxon>Ascomycota</taxon>
        <taxon>Pezizomycotina</taxon>
        <taxon>Leotiomycetes</taxon>
        <taxon>Helotiales</taxon>
        <taxon>Hyaloscyphaceae</taxon>
        <taxon>Hyaloscypha</taxon>
        <taxon>Hyaloscypha bicolor</taxon>
    </lineage>
</organism>
<feature type="region of interest" description="N-terminal hotdog fold" evidence="5">
    <location>
        <begin position="1293"/>
        <end position="1425"/>
    </location>
</feature>
<feature type="region of interest" description="C-terminal hotdog fold" evidence="5">
    <location>
        <begin position="1449"/>
        <end position="1600"/>
    </location>
</feature>
<evidence type="ECO:0000259" key="8">
    <source>
        <dbReference type="PROSITE" id="PS52004"/>
    </source>
</evidence>
<dbReference type="InterPro" id="IPR014043">
    <property type="entry name" value="Acyl_transferase_dom"/>
</dbReference>
<dbReference type="STRING" id="1095630.A0A2J6T343"/>
<dbReference type="InterPro" id="IPR001031">
    <property type="entry name" value="Thioesterase"/>
</dbReference>
<dbReference type="InterPro" id="IPR036736">
    <property type="entry name" value="ACP-like_sf"/>
</dbReference>
<dbReference type="InterPro" id="IPR049551">
    <property type="entry name" value="PKS_DH_C"/>
</dbReference>
<dbReference type="SUPFAM" id="SSF53901">
    <property type="entry name" value="Thiolase-like"/>
    <property type="match status" value="1"/>
</dbReference>